<protein>
    <submittedName>
        <fullName evidence="2">Uncharacterized protein</fullName>
    </submittedName>
</protein>
<reference evidence="2" key="1">
    <citation type="submission" date="2021-05" db="EMBL/GenBank/DDBJ databases">
        <authorList>
            <person name="Alioto T."/>
            <person name="Alioto T."/>
            <person name="Gomez Garrido J."/>
        </authorList>
    </citation>
    <scope>NUCLEOTIDE SEQUENCE</scope>
</reference>
<name>A0A8D8X5C8_9HEMI</name>
<evidence type="ECO:0000256" key="1">
    <source>
        <dbReference type="SAM" id="MobiDB-lite"/>
    </source>
</evidence>
<proteinExistence type="predicted"/>
<feature type="compositionally biased region" description="Basic and acidic residues" evidence="1">
    <location>
        <begin position="97"/>
        <end position="106"/>
    </location>
</feature>
<organism evidence="2">
    <name type="scientific">Cacopsylla melanoneura</name>
    <dbReference type="NCBI Taxonomy" id="428564"/>
    <lineage>
        <taxon>Eukaryota</taxon>
        <taxon>Metazoa</taxon>
        <taxon>Ecdysozoa</taxon>
        <taxon>Arthropoda</taxon>
        <taxon>Hexapoda</taxon>
        <taxon>Insecta</taxon>
        <taxon>Pterygota</taxon>
        <taxon>Neoptera</taxon>
        <taxon>Paraneoptera</taxon>
        <taxon>Hemiptera</taxon>
        <taxon>Sternorrhyncha</taxon>
        <taxon>Psylloidea</taxon>
        <taxon>Psyllidae</taxon>
        <taxon>Psyllinae</taxon>
        <taxon>Cacopsylla</taxon>
    </lineage>
</organism>
<feature type="region of interest" description="Disordered" evidence="1">
    <location>
        <begin position="88"/>
        <end position="117"/>
    </location>
</feature>
<dbReference type="AlphaFoldDB" id="A0A8D8X5C8"/>
<accession>A0A8D8X5C8</accession>
<sequence>MLLNVVYTVQNSKPFFTKIIINSVNKIQKHTSLRLETKFKTILHSDLKPPKQSLLEVSLQPFKRIPVVRKCQEITRLLLITMNQSNNTEKQMKMKNKKEEPPKLKQLELVAKNPIPP</sequence>
<evidence type="ECO:0000313" key="2">
    <source>
        <dbReference type="EMBL" id="CAG6682444.1"/>
    </source>
</evidence>
<dbReference type="EMBL" id="HBUF01259251">
    <property type="protein sequence ID" value="CAG6682444.1"/>
    <property type="molecule type" value="Transcribed_RNA"/>
</dbReference>